<dbReference type="InterPro" id="IPR050861">
    <property type="entry name" value="Dihydroxyacetone_Kinase"/>
</dbReference>
<keyword evidence="4 10" id="KW-0808">Transferase</keyword>
<dbReference type="SMART" id="SM01120">
    <property type="entry name" value="Dak2"/>
    <property type="match status" value="1"/>
</dbReference>
<dbReference type="InterPro" id="IPR036117">
    <property type="entry name" value="DhaL_dom_sf"/>
</dbReference>
<dbReference type="RefSeq" id="WP_066621534.1">
    <property type="nucleotide sequence ID" value="NZ_FQXL01000004.1"/>
</dbReference>
<dbReference type="SUPFAM" id="SSF101473">
    <property type="entry name" value="DhaL-like"/>
    <property type="match status" value="1"/>
</dbReference>
<keyword evidence="6" id="KW-0319">Glycerol metabolism</keyword>
<comment type="pathway">
    <text evidence="2">Polyol metabolism; glycerol degradation.</text>
</comment>
<sequence length="211" mass="22173">MSISGVQVVEILNKIIEVIDENKAYLTELDAAIGDGDHGLNMNKGFTAVKEKIKDDNGSNIGDILKKTGMALVSNVGGAAGPLYGTAFMKAAATVNGKENIDINDFIKMLEEALAGIKMRGKGVLGEKTMIDAIEPALETLKSSVASGLGSAEALKRAKDAALEGVENTKKIIATKGRASYLGKRSIGHQDAGATSSYLILNTIYEEVSKN</sequence>
<dbReference type="OrthoDB" id="9800291at2"/>
<dbReference type="PROSITE" id="PS51480">
    <property type="entry name" value="DHAL"/>
    <property type="match status" value="1"/>
</dbReference>
<dbReference type="NCBIfam" id="TIGR02365">
    <property type="entry name" value="dha_L_ycgS"/>
    <property type="match status" value="1"/>
</dbReference>
<reference evidence="10 11" key="1">
    <citation type="submission" date="2016-04" db="EMBL/GenBank/DDBJ databases">
        <title>Genome sequence of Clostridium magnum DSM 2767.</title>
        <authorList>
            <person name="Poehlein A."/>
            <person name="Uhlig R."/>
            <person name="Fischer R."/>
            <person name="Bahl H."/>
            <person name="Daniel R."/>
        </authorList>
    </citation>
    <scope>NUCLEOTIDE SEQUENCE [LARGE SCALE GENOMIC DNA]</scope>
    <source>
        <strain evidence="10 11">DSM 2767</strain>
    </source>
</reference>
<dbReference type="InterPro" id="IPR012737">
    <property type="entry name" value="DhaK_L_YcgS"/>
</dbReference>
<evidence type="ECO:0000256" key="6">
    <source>
        <dbReference type="ARBA" id="ARBA00022798"/>
    </source>
</evidence>
<evidence type="ECO:0000256" key="3">
    <source>
        <dbReference type="ARBA" id="ARBA00012095"/>
    </source>
</evidence>
<evidence type="ECO:0000256" key="1">
    <source>
        <dbReference type="ARBA" id="ARBA00001113"/>
    </source>
</evidence>
<comment type="function">
    <text evidence="8">ADP-binding subunit of the dihydroxyacetone kinase, which is responsible for the phosphoenolpyruvate (PEP)-dependent phosphorylation of dihydroxyacetone. DhaL-ADP is converted to DhaL-ATP via a phosphoryl group transfer from DhaM and transmits it to dihydroxyacetone binds to DhaK.</text>
</comment>
<organism evidence="10 11">
    <name type="scientific">Clostridium magnum DSM 2767</name>
    <dbReference type="NCBI Taxonomy" id="1121326"/>
    <lineage>
        <taxon>Bacteria</taxon>
        <taxon>Bacillati</taxon>
        <taxon>Bacillota</taxon>
        <taxon>Clostridia</taxon>
        <taxon>Eubacteriales</taxon>
        <taxon>Clostridiaceae</taxon>
        <taxon>Clostridium</taxon>
    </lineage>
</organism>
<keyword evidence="11" id="KW-1185">Reference proteome</keyword>
<comment type="caution">
    <text evidence="10">The sequence shown here is derived from an EMBL/GenBank/DDBJ whole genome shotgun (WGS) entry which is preliminary data.</text>
</comment>
<evidence type="ECO:0000256" key="5">
    <source>
        <dbReference type="ARBA" id="ARBA00022777"/>
    </source>
</evidence>
<dbReference type="GO" id="GO:0019563">
    <property type="term" value="P:glycerol catabolic process"/>
    <property type="evidence" value="ECO:0007669"/>
    <property type="project" value="TreeGrafter"/>
</dbReference>
<dbReference type="EC" id="2.7.1.121" evidence="3"/>
<comment type="subunit">
    <text evidence="7">Homodimer. The dihydroxyacetone kinase complex is composed of a homodimer of DhaM, a homodimer of DhaK and the subunit DhaL.</text>
</comment>
<dbReference type="InterPro" id="IPR004007">
    <property type="entry name" value="DhaL_dom"/>
</dbReference>
<comment type="catalytic activity">
    <reaction evidence="1">
        <text>dihydroxyacetone + phosphoenolpyruvate = dihydroxyacetone phosphate + pyruvate</text>
        <dbReference type="Rhea" id="RHEA:18381"/>
        <dbReference type="ChEBI" id="CHEBI:15361"/>
        <dbReference type="ChEBI" id="CHEBI:16016"/>
        <dbReference type="ChEBI" id="CHEBI:57642"/>
        <dbReference type="ChEBI" id="CHEBI:58702"/>
        <dbReference type="EC" id="2.7.1.121"/>
    </reaction>
</comment>
<gene>
    <name evidence="10" type="primary">dhaL_1</name>
    <name evidence="10" type="ORF">CLMAG_20220</name>
</gene>
<dbReference type="Gene3D" id="1.25.40.340">
    <property type="match status" value="1"/>
</dbReference>
<evidence type="ECO:0000259" key="9">
    <source>
        <dbReference type="PROSITE" id="PS51480"/>
    </source>
</evidence>
<accession>A0A162T3Z3</accession>
<name>A0A162T3Z3_9CLOT</name>
<dbReference type="PANTHER" id="PTHR28629:SF4">
    <property type="entry name" value="TRIOKINASE_FMN CYCLASE"/>
    <property type="match status" value="1"/>
</dbReference>
<keyword evidence="5 10" id="KW-0418">Kinase</keyword>
<evidence type="ECO:0000256" key="2">
    <source>
        <dbReference type="ARBA" id="ARBA00004745"/>
    </source>
</evidence>
<dbReference type="GO" id="GO:0004371">
    <property type="term" value="F:glycerone kinase activity"/>
    <property type="evidence" value="ECO:0007669"/>
    <property type="project" value="InterPro"/>
</dbReference>
<dbReference type="AlphaFoldDB" id="A0A162T3Z3"/>
<evidence type="ECO:0000313" key="11">
    <source>
        <dbReference type="Proteomes" id="UP000076603"/>
    </source>
</evidence>
<evidence type="ECO:0000256" key="7">
    <source>
        <dbReference type="ARBA" id="ARBA00046577"/>
    </source>
</evidence>
<protein>
    <recommendedName>
        <fullName evidence="3">phosphoenolpyruvate--glycerone phosphotransferase</fullName>
        <ecNumber evidence="3">2.7.1.121</ecNumber>
    </recommendedName>
</protein>
<dbReference type="PATRIC" id="fig|1121326.3.peg.2012"/>
<dbReference type="GO" id="GO:0005829">
    <property type="term" value="C:cytosol"/>
    <property type="evidence" value="ECO:0007669"/>
    <property type="project" value="TreeGrafter"/>
</dbReference>
<evidence type="ECO:0000313" key="10">
    <source>
        <dbReference type="EMBL" id="KZL92213.1"/>
    </source>
</evidence>
<dbReference type="STRING" id="1121326.CLMAG_20220"/>
<proteinExistence type="predicted"/>
<dbReference type="Proteomes" id="UP000076603">
    <property type="component" value="Unassembled WGS sequence"/>
</dbReference>
<dbReference type="GO" id="GO:0047324">
    <property type="term" value="F:phosphoenolpyruvate-glycerone phosphotransferase activity"/>
    <property type="evidence" value="ECO:0007669"/>
    <property type="project" value="UniProtKB-EC"/>
</dbReference>
<evidence type="ECO:0000256" key="4">
    <source>
        <dbReference type="ARBA" id="ARBA00022679"/>
    </source>
</evidence>
<evidence type="ECO:0000256" key="8">
    <source>
        <dbReference type="ARBA" id="ARBA00055771"/>
    </source>
</evidence>
<dbReference type="PANTHER" id="PTHR28629">
    <property type="entry name" value="TRIOKINASE/FMN CYCLASE"/>
    <property type="match status" value="1"/>
</dbReference>
<feature type="domain" description="DhaL" evidence="9">
    <location>
        <begin position="6"/>
        <end position="206"/>
    </location>
</feature>
<dbReference type="FunFam" id="1.25.40.340:FF:000002">
    <property type="entry name" value="Dihydroxyacetone kinase, L subunit"/>
    <property type="match status" value="1"/>
</dbReference>
<dbReference type="Pfam" id="PF02734">
    <property type="entry name" value="Dak2"/>
    <property type="match status" value="1"/>
</dbReference>
<dbReference type="EMBL" id="LWAE01000002">
    <property type="protein sequence ID" value="KZL92213.1"/>
    <property type="molecule type" value="Genomic_DNA"/>
</dbReference>